<gene>
    <name evidence="10" type="ORF">JCR31_02745</name>
</gene>
<keyword evidence="7" id="KW-0472">Membrane</keyword>
<feature type="signal peptide" evidence="8">
    <location>
        <begin position="1"/>
        <end position="29"/>
    </location>
</feature>
<dbReference type="InterPro" id="IPR047589">
    <property type="entry name" value="DUF11_rpt"/>
</dbReference>
<dbReference type="Gene3D" id="2.60.40.740">
    <property type="match status" value="20"/>
</dbReference>
<feature type="transmembrane region" description="Helical" evidence="7">
    <location>
        <begin position="3553"/>
        <end position="3572"/>
    </location>
</feature>
<feature type="compositionally biased region" description="Basic and acidic residues" evidence="6">
    <location>
        <begin position="239"/>
        <end position="248"/>
    </location>
</feature>
<feature type="chain" id="PRO_5044768799" evidence="8">
    <location>
        <begin position="30"/>
        <end position="3578"/>
    </location>
</feature>
<dbReference type="InterPro" id="IPR001434">
    <property type="entry name" value="OmcB-like_DUF11"/>
</dbReference>
<organism evidence="10 11">
    <name type="scientific">Bacillus cereus</name>
    <dbReference type="NCBI Taxonomy" id="1396"/>
    <lineage>
        <taxon>Bacteria</taxon>
        <taxon>Bacillati</taxon>
        <taxon>Bacillota</taxon>
        <taxon>Bacilli</taxon>
        <taxon>Bacillales</taxon>
        <taxon>Bacillaceae</taxon>
        <taxon>Bacillus</taxon>
        <taxon>Bacillus cereus group</taxon>
    </lineage>
</organism>
<keyword evidence="7" id="KW-0812">Transmembrane</keyword>
<comment type="caution">
    <text evidence="10">The sequence shown here is derived from an EMBL/GenBank/DDBJ whole genome shotgun (WGS) entry which is preliminary data.</text>
</comment>
<accession>A0ABD4LA09</accession>
<dbReference type="NCBIfam" id="TIGR01451">
    <property type="entry name" value="B_ant_repeat"/>
    <property type="match status" value="20"/>
</dbReference>
<keyword evidence="3" id="KW-0964">Secreted</keyword>
<evidence type="ECO:0000256" key="4">
    <source>
        <dbReference type="ARBA" id="ARBA00022729"/>
    </source>
</evidence>
<dbReference type="PROSITE" id="PS50847">
    <property type="entry name" value="GRAM_POS_ANCHORING"/>
    <property type="match status" value="1"/>
</dbReference>
<reference evidence="10 11" key="1">
    <citation type="submission" date="2020-12" db="EMBL/GenBank/DDBJ databases">
        <title>Genome assembly for a thermostable protease producing Bacillus cereus MAKP1 strain isolated from chicken gut.</title>
        <authorList>
            <person name="Malaviya A."/>
        </authorList>
    </citation>
    <scope>NUCLEOTIDE SEQUENCE [LARGE SCALE GENOMIC DNA]</scope>
    <source>
        <strain evidence="10 11">MAKP1</strain>
    </source>
</reference>
<dbReference type="InterPro" id="IPR008966">
    <property type="entry name" value="Adhesion_dom_sf"/>
</dbReference>
<keyword evidence="2" id="KW-0134">Cell wall</keyword>
<keyword evidence="7" id="KW-1133">Transmembrane helix</keyword>
<feature type="domain" description="Gram-positive cocci surface proteins LPxTG" evidence="9">
    <location>
        <begin position="3544"/>
        <end position="3578"/>
    </location>
</feature>
<dbReference type="NCBIfam" id="TIGR01167">
    <property type="entry name" value="LPXTG_anchor"/>
    <property type="match status" value="1"/>
</dbReference>
<dbReference type="InterPro" id="IPR051172">
    <property type="entry name" value="Chlamydia_OmcB"/>
</dbReference>
<feature type="region of interest" description="Disordered" evidence="6">
    <location>
        <begin position="1823"/>
        <end position="1851"/>
    </location>
</feature>
<feature type="region of interest" description="Disordered" evidence="6">
    <location>
        <begin position="1035"/>
        <end position="1059"/>
    </location>
</feature>
<name>A0ABD4LA09_BACCE</name>
<dbReference type="NCBIfam" id="TIGR04226">
    <property type="entry name" value="RrgB_K2N_iso_D2"/>
    <property type="match status" value="15"/>
</dbReference>
<feature type="compositionally biased region" description="Basic and acidic residues" evidence="6">
    <location>
        <begin position="1833"/>
        <end position="1844"/>
    </location>
</feature>
<evidence type="ECO:0000259" key="9">
    <source>
        <dbReference type="PROSITE" id="PS50847"/>
    </source>
</evidence>
<dbReference type="EMBL" id="JAEFBZ010000001">
    <property type="protein sequence ID" value="MBK1606840.1"/>
    <property type="molecule type" value="Genomic_DNA"/>
</dbReference>
<feature type="region of interest" description="Disordered" evidence="6">
    <location>
        <begin position="175"/>
        <end position="248"/>
    </location>
</feature>
<keyword evidence="5" id="KW-0572">Peptidoglycan-anchor</keyword>
<dbReference type="PANTHER" id="PTHR34819">
    <property type="entry name" value="LARGE CYSTEINE-RICH PERIPLASMIC PROTEIN OMCB"/>
    <property type="match status" value="1"/>
</dbReference>
<feature type="compositionally biased region" description="Basic and acidic residues" evidence="6">
    <location>
        <begin position="210"/>
        <end position="224"/>
    </location>
</feature>
<protein>
    <submittedName>
        <fullName evidence="10">DUF11 domain-containing protein</fullName>
    </submittedName>
</protein>
<feature type="region of interest" description="Disordered" evidence="6">
    <location>
        <begin position="3265"/>
        <end position="3525"/>
    </location>
</feature>
<evidence type="ECO:0000256" key="2">
    <source>
        <dbReference type="ARBA" id="ARBA00022512"/>
    </source>
</evidence>
<feature type="compositionally biased region" description="Basic and acidic residues" evidence="6">
    <location>
        <begin position="3274"/>
        <end position="3525"/>
    </location>
</feature>
<evidence type="ECO:0000256" key="7">
    <source>
        <dbReference type="SAM" id="Phobius"/>
    </source>
</evidence>
<comment type="subcellular location">
    <subcellularLocation>
        <location evidence="1">Secreted</location>
        <location evidence="1">Cell wall</location>
        <topology evidence="1">Peptidoglycan-anchor</topology>
    </subcellularLocation>
</comment>
<evidence type="ECO:0000313" key="11">
    <source>
        <dbReference type="Proteomes" id="UP000613452"/>
    </source>
</evidence>
<evidence type="ECO:0000313" key="10">
    <source>
        <dbReference type="EMBL" id="MBK1606840.1"/>
    </source>
</evidence>
<sequence length="3578" mass="398720">MKKSLKCFNVVTIIALLLSITLPSPSAFAEIHKKSWDELQGNDVRIKAEQVNAEIYRGEVAEREHVFQYTIENTGDTPIQELVLKQNNENEITFLSQSMKVNGEKLPENKVADFYVEEKDKGGKLLSSNLKIRDLKSHEKMTVLIKASRTQHFNKEYKQKISVQKDQVQIGSMSFDVEGIPSEDKVEATADDEADSSKKSVVPSVNNTTKKVDEKLKVSVEDTNKPTSNTELVKQPVTEAEKQPEKEVAKQSDAEVQAASENASKVQIQVGDKQGFGDPLYSVITAGDLVQTGNVTLGLKDNHYTRLSMGKQSNKTTVNVDNDVTTFNSSTGAFPNIPAGSKVKKAYLFWTAAMGTPASGYKDYRVSDEDVRQPVKMKMGNKEYAEVSADSIRKANSLPYISNYSGSGAGYVAYADVTNVIAKQGISQTVTVANIPQIKFENGGGYYWGNWNLILVYENYKETVKDMKIWEGLVAQKDAVNWTGININHINTPKDGAFKAKFSYFSSQGDPAEDKGIVKDGYAYDYGEYDFGYGYVKLKNIDGKDDDVNDSTMTEIQVDGTNEFVTKKYPGYNPDWTNSFSTDIHTYHLEGPSQVKNDLTSGNIHFKAKYATGDIYVLNNATFVTEHNAPNLQVDKKALDSAGKEIKEVKAGEEITYKIEVKNDTKNNQAPVSNVKGFDKLDDRLEYVPGSIQYVTGSNTGQKTDDASDDEAEFVNNQIDFRIGEGADAKDGGVLKPGESAVLTFKVKVKESIKSNTTVKNVVAVKGQDSAEIKYESEDDANVTVTIPKEVPGEIEARKIASNKSPKLGDEVEYRITFKNKVKDGRLDVLTIEDELPSSLEFVKDSLKAEGVQPEPVELKFENGKIIAKYPAITDMEERSIVFKTKVKETTKIGEEIVNKAIVSDKTNPPKNIEEKITPQHKAGKIDAKKKATNKKPKLGEEFEYQISFNNTVENGKLEAVTIEDEIPANLEFIQGSERAEGAGPSPVELKVENGKVIAKYPEITDTKERSIIFKVKVKEEAKAGETIVNKAVVSDPNGQSEHPEEKVTPDYKDGKVDVDKSVTNQTPKLGEEVEYRITFHNTVENGKLEKVMIEDTLPAGVEYVKDSLKAEGIKPEPVELKMENGKIIAKYPEITDTEKRSIVFKVKVKDSAKVGGAIVNKAIAKDPKNEPVESDVVITPQSKKGEIAATKVVNNKKPKLGEEIEYRISFHNMVENGKLAEVRVEDTIPKGLEYVENSIKAEGEAPSPVELTVEAGVVKAKYIDITDTKERSIVFKVKVKEEVEVGKEIVNKAIVDDTKHQPIEPEERITPQHKDGIINAAKAVDNPSPKLGEEVEYRISFKNTVENGKLEKVKIEDTIPNGLEYVKGSEKAEGDKPAPVKLHVKDGKVIAEYENITDTKERSIVFKVKVKEEAEVGKEIVNQAIVDDTKDSKKPEAKITPLHKDGKIKAKKSVNNETPKLGEEVEYRISFKNTVENGKLAEVKIEDTLPEGVEYVENSLKAEGAGPNPVELKMENGKVLAKYPEITDIEERSITFKVKVKEEVKVGEKIVNKAIVDDTKHDPINPKAEITPQYKDGKIEAEKVVNNPSPKLEKEVEYRISFKNTVEHGKLAEVIIEDDLPNGLEYVKGSLQAEGSKPNPVELKIENGKVLAKYPEITDTKERSITFKVKVKGNVSDTIINQAIVSDTKHPPETPKAEIIPQHKDGKLEAKKVVNNLLPKLGEEVEYRISFKNTVENGKLAEVKIEDTLPEGLEYVENSLKAEGAGTDSVELKFENGKILAKYPEITDTKERSITFKVKVKDEVKIGGKIVNKAIIDDTKKEPETPTAEITPQHKDGKVEAEKTVNNPSPKLGEEIEYRISFKNTVENGKLAEVKIEDTLPNGLEYVKDSLQAEGSKPNPVELKVKDGKVIAKYPEITDKEERSIVFKAKVKENFKVGEGIINKVVVDDTKDPKTREVTITPEYKDGKLKAEKFVNNKKPKLGEEVEYRINFKNTVENGKLVEVKIEDEIPAGLEYVENSLQAEGSKPNPVELKFENGKVMAKYPVITDTKERSIVFKAKVKEEAEIGKEIVNKAIVVDTTHEPEKPYVEITPQYKDGKIVAEKVANNHKPKLGEEVEYRIRFKNTVENGKLAEVSIKDTLPKGLEYVEGSITAEGSKPKPVELKVENGKVTAKYPAITDTEERSIVFKAKVKESVKAGEEIVNEAIVDDTKNVPEEPYVPITPQYKDGKIEARKEVSNYEPKLGEEIEYRIIFNNTVKDGKLAEVKIEDEIPAGLEFVQGSEKAEGAEPKPVELKVENGKVIATYAEIMDTEERSIVFKVKVKESVTIGKAITNKAIIHVDDPNHPIIEPTAKITPQYKDGKIIAHKKVNNDKPKLGEEIEYRISFSNTVKDGKLAEVKIEDEIPSGLEYVKDSLKAEGDKPAPVELKEEAGKVTAKYENITDTKERSIIFKVKVKDTAEVDKAIVNRAIVDDTKNPPERPEVEITPQYKEGKVKADKNVSKKDPKLGEEVEYRISFKNTVENGKLAELKIEDQLPAGLEYVKDSLKAEGNEPNPVELKEEAGKITAKYENITDTAERSISFKVKVTEAVKVGKTIVNKAIVDDHNPKNPPQKPEAIITPEYKDGKLKAEKTVNNPAPKLGEEVEYRITFRNVVEHGKVAKVKIKDELPTGLEFVEGSERAEGENPKPLHVKVKNGIVLAEYPEIVDTKERSIIFKVKVKEKAKVGEEIVNTAVVEDTINPPEQPNVTIQPQYKDGALQAEKTVSNQEPKLGEEVEYRISFENTVENGRLTEVKIEDEIPDGLEYVQDSIKSDGPEPDPVELKVENGKVTAKYPEITDMKKRSIIFKVKVQETVQVGKEIINKAIVDDNNPTTPPVESLIPITPQYKDGKLEARKEVSNHAPKLGEEIEYRITFNGTVDGGKLVDVKIEDEIPAGLEYVKDSLEAVGDKPVPTELKVENGKVTAKYPEITDTKERSIIFKAKVKETVKVGGEITNKAIIHVDDPNHPVIEPTATIKPEYKDGKLKATKAVSNKEPKIGEEVEYRISFKNTVENGKVAEVKVEDEIPVGLEYVQDSLRFEGAEPNPVELKVEFGKVIAKYLDIADRKERSIIFKAKVKETVETGEKIVNKAIVGDTINQPEEPVVSITPQYKDGMLKAEKEVSNKEPKLGEEVEYRISFKNTVENGKLAEVKIEDQLPDGLEYVKDSVKAKGAIEVKVENGKLTAKYENIIDTKERNITFKVKVKEKAGEEIVNRAIVDDGINQPLEPTVSIKPKEPEVKPEDPKEPEVKPEDPKEPEVKPEDPKEPEVKPEDPKEPEVKPEDPKEPEVKPEDPKEPEVKPEDPKEPEVKPEDPKEPEVKPEDPKEPEVKPEDPKEPEVKPEDPKEPEVKPEDPKEPEVKPEDPKEPEVKPEDPKEPEVKPEDPKEPEVKPEDPKEPEVKPEDPKEPEVKPEDPKEPEVKPEDPKEPEVKPEDPKEPEVKPEDPKEPEVKPEDPKEPEVKPEDPKEPEVKPEDPKEPEVKLEKPEVRLEKLIKEPQVKVERELPKTGAASPWMVSVGAGISFLVGGVLFVLGRRRKQ</sequence>
<dbReference type="SUPFAM" id="SSF49401">
    <property type="entry name" value="Bacterial adhesins"/>
    <property type="match status" value="3"/>
</dbReference>
<evidence type="ECO:0000256" key="8">
    <source>
        <dbReference type="SAM" id="SignalP"/>
    </source>
</evidence>
<dbReference type="Pfam" id="PF00746">
    <property type="entry name" value="Gram_pos_anchor"/>
    <property type="match status" value="1"/>
</dbReference>
<feature type="compositionally biased region" description="Basic and acidic residues" evidence="6">
    <location>
        <begin position="1042"/>
        <end position="1059"/>
    </location>
</feature>
<dbReference type="RefSeq" id="WP_200152023.1">
    <property type="nucleotide sequence ID" value="NZ_JAEFBZ010000001.1"/>
</dbReference>
<proteinExistence type="predicted"/>
<dbReference type="Proteomes" id="UP000613452">
    <property type="component" value="Unassembled WGS sequence"/>
</dbReference>
<dbReference type="PANTHER" id="PTHR34819:SF3">
    <property type="entry name" value="CELL SURFACE PROTEIN"/>
    <property type="match status" value="1"/>
</dbReference>
<dbReference type="InterPro" id="IPR026466">
    <property type="entry name" value="Fim_isopep_form_D2_dom"/>
</dbReference>
<evidence type="ECO:0000256" key="5">
    <source>
        <dbReference type="ARBA" id="ARBA00023088"/>
    </source>
</evidence>
<keyword evidence="4 8" id="KW-0732">Signal</keyword>
<dbReference type="Pfam" id="PF01345">
    <property type="entry name" value="DUF11"/>
    <property type="match status" value="18"/>
</dbReference>
<evidence type="ECO:0000256" key="6">
    <source>
        <dbReference type="SAM" id="MobiDB-lite"/>
    </source>
</evidence>
<dbReference type="InterPro" id="IPR019931">
    <property type="entry name" value="LPXTG_anchor"/>
</dbReference>
<evidence type="ECO:0000256" key="3">
    <source>
        <dbReference type="ARBA" id="ARBA00022525"/>
    </source>
</evidence>
<evidence type="ECO:0000256" key="1">
    <source>
        <dbReference type="ARBA" id="ARBA00004168"/>
    </source>
</evidence>